<feature type="region of interest" description="Disordered" evidence="2">
    <location>
        <begin position="433"/>
        <end position="510"/>
    </location>
</feature>
<dbReference type="InterPro" id="IPR043987">
    <property type="entry name" value="CCZ1/INTU/HSP4_longin_1"/>
</dbReference>
<feature type="compositionally biased region" description="Polar residues" evidence="2">
    <location>
        <begin position="284"/>
        <end position="297"/>
    </location>
</feature>
<dbReference type="GO" id="GO:0016192">
    <property type="term" value="P:vesicle-mediated transport"/>
    <property type="evidence" value="ECO:0007669"/>
    <property type="project" value="InterPro"/>
</dbReference>
<dbReference type="OrthoDB" id="240546at2759"/>
<reference evidence="4 5" key="1">
    <citation type="journal article" date="2011" name="PLoS Pathog.">
        <title>Endophytic Life Strategies Decoded by Genome and Transcriptome Analyses of the Mutualistic Root Symbiont Piriformospora indica.</title>
        <authorList>
            <person name="Zuccaro A."/>
            <person name="Lahrmann U."/>
            <person name="Guldener U."/>
            <person name="Langen G."/>
            <person name="Pfiffi S."/>
            <person name="Biedenkopf D."/>
            <person name="Wong P."/>
            <person name="Samans B."/>
            <person name="Grimm C."/>
            <person name="Basiewicz M."/>
            <person name="Murat C."/>
            <person name="Martin F."/>
            <person name="Kogel K.H."/>
        </authorList>
    </citation>
    <scope>NUCLEOTIDE SEQUENCE [LARGE SCALE GENOMIC DNA]</scope>
    <source>
        <strain evidence="4 5">DSM 11827</strain>
    </source>
</reference>
<dbReference type="InterPro" id="IPR013176">
    <property type="entry name" value="Ccz1"/>
</dbReference>
<dbReference type="GO" id="GO:0035658">
    <property type="term" value="C:Mon1-Ccz1 complex"/>
    <property type="evidence" value="ECO:0007669"/>
    <property type="project" value="InterPro"/>
</dbReference>
<name>G4THF1_SERID</name>
<dbReference type="eggNOG" id="KOG2622">
    <property type="taxonomic scope" value="Eukaryota"/>
</dbReference>
<dbReference type="Proteomes" id="UP000007148">
    <property type="component" value="Unassembled WGS sequence"/>
</dbReference>
<dbReference type="STRING" id="1109443.G4THF1"/>
<sequence length="878" mass="95821">MSRTPPSLEYLVIYNKNLPAPPDVSKDDDDAQEEAHILFYTCRPGGVKRDKMLRQVGLAKALISFSMTFTDGRAEACEVVRSARTKLIMFSPEKDYWLLACVNVAFTERKEKDGASKKEYHESSVHDSALRTAISRAYHEFKLLHGTFSLLLSKSRASLERHLERFFTEWAWKWDIEQPPDFVRHLGTPQSAYTKHLTPLLDDVKPLLPERTPILLLSSDCILASSPDPASSLHSTTLPAHLMHHIPPYEAPPPPPVEQSSKSKNPTTKSSTGNRDGDGGNAVAQAQATGTNSTANFLPSMPKMKKWTGYFTFGGRSETSSPAPSAKEIFKDHPADPSANGTLKRPDIVSSTNSDVIDTTPSVNQEVDRQSLAEALEQADAPANGPLESSAVSEAVKDTTEPSGGTSHIPIVSPTLGYLTSAAGGLLEAMHFGSPKSKPIEDTKPSSSSSLASASEGDTASPVPKPEVDEALTTPHVEVVNVDDKDDENDEEDEVKTDVSVEERGRREELTLAEKSLQKVLSRASSPAPRRQETVDLITNSTSDGISEPKEETRLRSSTVSTTHSEVDDDMMKSTATIRPSVKLLPPEAFFVPLSVYLEDEDTNELLIRRVYHMSFFGLMLAIIMPKNPEMPGDSSIQSPASPISIITSRSRRFASSSYDDEEPAASTSTLGCASDTKRSVFEVIEGLGYPAYVDLPHGIEYKVVELLKAARAVLDRHEGERSHASTITKASSSGLFSTAAAPSSTHTALRNFAIVWDDKRNEGAEAEVGPVLATVDFNSTAGWLFENQAILRREDTILEQFSRTTTSQSWYISKRLPPSSGSRSSSNSASPLPASHATQRPRGDREIHLEICKESSLVDVDNDLASIVRRLEGLSSY</sequence>
<evidence type="ECO:0000256" key="1">
    <source>
        <dbReference type="ARBA" id="ARBA00005352"/>
    </source>
</evidence>
<accession>G4THF1</accession>
<comment type="caution">
    <text evidence="4">The sequence shown here is derived from an EMBL/GenBank/DDBJ whole genome shotgun (WGS) entry which is preliminary data.</text>
</comment>
<dbReference type="AlphaFoldDB" id="G4THF1"/>
<dbReference type="EMBL" id="CAFZ01000093">
    <property type="protein sequence ID" value="CCA70749.1"/>
    <property type="molecule type" value="Genomic_DNA"/>
</dbReference>
<dbReference type="PANTHER" id="PTHR13056:SF0">
    <property type="entry name" value="VACUOLAR FUSION PROTEIN CCZ1 HOMOLOG-RELATED"/>
    <property type="match status" value="1"/>
</dbReference>
<dbReference type="PANTHER" id="PTHR13056">
    <property type="entry name" value="VACUOLAR FUSION PROTEIN CCZ1 HOMOLOG-RELATED"/>
    <property type="match status" value="1"/>
</dbReference>
<dbReference type="HOGENOM" id="CLU_359869_0_0_1"/>
<gene>
    <name evidence="4" type="ORF">PIIN_04684</name>
</gene>
<comment type="similarity">
    <text evidence="1">Belongs to the CCZ1 family.</text>
</comment>
<feature type="region of interest" description="Disordered" evidence="2">
    <location>
        <begin position="316"/>
        <end position="366"/>
    </location>
</feature>
<evidence type="ECO:0000256" key="2">
    <source>
        <dbReference type="SAM" id="MobiDB-lite"/>
    </source>
</evidence>
<feature type="compositionally biased region" description="Polar residues" evidence="2">
    <location>
        <begin position="349"/>
        <end position="365"/>
    </location>
</feature>
<feature type="region of interest" description="Disordered" evidence="2">
    <location>
        <begin position="813"/>
        <end position="846"/>
    </location>
</feature>
<dbReference type="Pfam" id="PF19031">
    <property type="entry name" value="Intu_longin_1"/>
    <property type="match status" value="1"/>
</dbReference>
<dbReference type="InParanoid" id="G4THF1"/>
<evidence type="ECO:0000313" key="5">
    <source>
        <dbReference type="Proteomes" id="UP000007148"/>
    </source>
</evidence>
<feature type="compositionally biased region" description="Low complexity" evidence="2">
    <location>
        <begin position="260"/>
        <end position="272"/>
    </location>
</feature>
<proteinExistence type="inferred from homology"/>
<feature type="compositionally biased region" description="Acidic residues" evidence="2">
    <location>
        <begin position="484"/>
        <end position="495"/>
    </location>
</feature>
<feature type="region of interest" description="Disordered" evidence="2">
    <location>
        <begin position="244"/>
        <end position="300"/>
    </location>
</feature>
<feature type="compositionally biased region" description="Basic and acidic residues" evidence="2">
    <location>
        <begin position="496"/>
        <end position="510"/>
    </location>
</feature>
<feature type="domain" description="CCZ1/INTU/HSP4 first Longin" evidence="3">
    <location>
        <begin position="26"/>
        <end position="146"/>
    </location>
</feature>
<organism evidence="4 5">
    <name type="scientific">Serendipita indica (strain DSM 11827)</name>
    <name type="common">Root endophyte fungus</name>
    <name type="synonym">Piriformospora indica</name>
    <dbReference type="NCBI Taxonomy" id="1109443"/>
    <lineage>
        <taxon>Eukaryota</taxon>
        <taxon>Fungi</taxon>
        <taxon>Dikarya</taxon>
        <taxon>Basidiomycota</taxon>
        <taxon>Agaricomycotina</taxon>
        <taxon>Agaricomycetes</taxon>
        <taxon>Sebacinales</taxon>
        <taxon>Serendipitaceae</taxon>
        <taxon>Serendipita</taxon>
    </lineage>
</organism>
<evidence type="ECO:0000259" key="3">
    <source>
        <dbReference type="Pfam" id="PF19031"/>
    </source>
</evidence>
<keyword evidence="5" id="KW-1185">Reference proteome</keyword>
<protein>
    <recommendedName>
        <fullName evidence="3">CCZ1/INTU/HSP4 first Longin domain-containing protein</fullName>
    </recommendedName>
</protein>
<feature type="compositionally biased region" description="Low complexity" evidence="2">
    <location>
        <begin position="446"/>
        <end position="455"/>
    </location>
</feature>
<feature type="region of interest" description="Disordered" evidence="2">
    <location>
        <begin position="379"/>
        <end position="409"/>
    </location>
</feature>
<feature type="compositionally biased region" description="Low complexity" evidence="2">
    <location>
        <begin position="814"/>
        <end position="836"/>
    </location>
</feature>
<evidence type="ECO:0000313" key="4">
    <source>
        <dbReference type="EMBL" id="CCA70749.1"/>
    </source>
</evidence>
<feature type="region of interest" description="Disordered" evidence="2">
    <location>
        <begin position="541"/>
        <end position="568"/>
    </location>
</feature>